<evidence type="ECO:0000313" key="8">
    <source>
        <dbReference type="Proteomes" id="UP000504606"/>
    </source>
</evidence>
<evidence type="ECO:0000256" key="7">
    <source>
        <dbReference type="SAM" id="SignalP"/>
    </source>
</evidence>
<accession>A0A9C6TVT1</accession>
<dbReference type="GO" id="GO:0005975">
    <property type="term" value="P:carbohydrate metabolic process"/>
    <property type="evidence" value="ECO:0007669"/>
    <property type="project" value="InterPro"/>
</dbReference>
<dbReference type="Gene3D" id="3.20.20.80">
    <property type="entry name" value="Glycosidases"/>
    <property type="match status" value="1"/>
</dbReference>
<evidence type="ECO:0000256" key="1">
    <source>
        <dbReference type="ARBA" id="ARBA00010838"/>
    </source>
</evidence>
<dbReference type="PROSITE" id="PS00572">
    <property type="entry name" value="GLYCOSYL_HYDROL_F1_1"/>
    <property type="match status" value="1"/>
</dbReference>
<comment type="similarity">
    <text evidence="1 6">Belongs to the glycosyl hydrolase 1 family.</text>
</comment>
<gene>
    <name evidence="9" type="primary">LOC113205169</name>
</gene>
<dbReference type="AlphaFoldDB" id="A0A9C6TVT1"/>
<sequence>MIRAIFVIATLSSLVRGSPTPADQEAFGLPDDLLVGAGTAAIQTEGAWDEDGKGESLIDYVFHTGKLESHGFQAAHTHDGGADSYHRYKDDVAMAAKLKLQMYRFSISWARVLPEADASKPNPKGVQFYHNLIDEIHAHNMTPLVTLYHFDHPAILEQEFKGWLNKKMVAKFREYATFIFKEYGHKVKMWTSINEPNVYCSYWPNLEVQAEVLEPEDAKNVYPCLHHFILGHGEAHKALAASGHDGVIGFTVTTLNSRPNSTRTEDAYASEAFNQFFTGMLLHPLVFGDYPPTVKELAKNKLPVFTEDEKAMIKNSTDYIGLNVYYGMLVSYRDPKTTQMAVDMPLRQLFQELNFVNVGYRDSQGGTIDKFPLNMVFNLSAKQSSSLSQSHRHQHRVRCGPLQIAPDAMRSALAWTWFQYKKPIIITENGVGDKNMAGVEDHKRAVYYSAFLRSMVSAVRELGVRVIGYCAWSLIDSFEWSQGYDRPFGLIHVDYHGGSYNRSLKDSSSFWIELADRRAVPVVDMPSSAPAPTRAWLVLVAAASARVLLQRKY</sequence>
<dbReference type="EC" id="3.2.1.21" evidence="2"/>
<evidence type="ECO:0000256" key="4">
    <source>
        <dbReference type="ARBA" id="ARBA00023295"/>
    </source>
</evidence>
<keyword evidence="8" id="KW-1185">Reference proteome</keyword>
<dbReference type="RefSeq" id="XP_052123311.1">
    <property type="nucleotide sequence ID" value="XM_052267351.1"/>
</dbReference>
<dbReference type="InterPro" id="IPR018120">
    <property type="entry name" value="Glyco_hydro_1_AS"/>
</dbReference>
<dbReference type="GO" id="GO:0004553">
    <property type="term" value="F:hydrolase activity, hydrolyzing O-glycosyl compounds"/>
    <property type="evidence" value="ECO:0007669"/>
    <property type="project" value="InterPro"/>
</dbReference>
<dbReference type="InterPro" id="IPR001360">
    <property type="entry name" value="Glyco_hydro_1"/>
</dbReference>
<evidence type="ECO:0000256" key="6">
    <source>
        <dbReference type="RuleBase" id="RU003690"/>
    </source>
</evidence>
<dbReference type="GeneID" id="113205169"/>
<dbReference type="InterPro" id="IPR017853">
    <property type="entry name" value="GH"/>
</dbReference>
<reference evidence="9" key="1">
    <citation type="submission" date="2025-08" db="UniProtKB">
        <authorList>
            <consortium name="RefSeq"/>
        </authorList>
    </citation>
    <scope>IDENTIFICATION</scope>
    <source>
        <tissue evidence="9">Whole organism</tissue>
    </source>
</reference>
<name>A0A9C6TVT1_FRAOC</name>
<dbReference type="Proteomes" id="UP000504606">
    <property type="component" value="Unplaced"/>
</dbReference>
<dbReference type="SUPFAM" id="SSF51445">
    <property type="entry name" value="(Trans)glycosidases"/>
    <property type="match status" value="1"/>
</dbReference>
<protein>
    <recommendedName>
        <fullName evidence="2">beta-glucosidase</fullName>
        <ecNumber evidence="2">3.2.1.21</ecNumber>
    </recommendedName>
</protein>
<evidence type="ECO:0000256" key="5">
    <source>
        <dbReference type="PROSITE-ProRule" id="PRU10055"/>
    </source>
</evidence>
<keyword evidence="3" id="KW-0378">Hydrolase</keyword>
<evidence type="ECO:0000313" key="9">
    <source>
        <dbReference type="RefSeq" id="XP_052123311.1"/>
    </source>
</evidence>
<dbReference type="Pfam" id="PF00232">
    <property type="entry name" value="Glyco_hydro_1"/>
    <property type="match status" value="1"/>
</dbReference>
<evidence type="ECO:0000256" key="2">
    <source>
        <dbReference type="ARBA" id="ARBA00012744"/>
    </source>
</evidence>
<organism evidence="8 9">
    <name type="scientific">Frankliniella occidentalis</name>
    <name type="common">Western flower thrips</name>
    <name type="synonym">Euthrips occidentalis</name>
    <dbReference type="NCBI Taxonomy" id="133901"/>
    <lineage>
        <taxon>Eukaryota</taxon>
        <taxon>Metazoa</taxon>
        <taxon>Ecdysozoa</taxon>
        <taxon>Arthropoda</taxon>
        <taxon>Hexapoda</taxon>
        <taxon>Insecta</taxon>
        <taxon>Pterygota</taxon>
        <taxon>Neoptera</taxon>
        <taxon>Paraneoptera</taxon>
        <taxon>Thysanoptera</taxon>
        <taxon>Terebrantia</taxon>
        <taxon>Thripoidea</taxon>
        <taxon>Thripidae</taxon>
        <taxon>Frankliniella</taxon>
    </lineage>
</organism>
<feature type="chain" id="PRO_5039577388" description="beta-glucosidase" evidence="7">
    <location>
        <begin position="18"/>
        <end position="553"/>
    </location>
</feature>
<dbReference type="OrthoDB" id="8192729at2759"/>
<proteinExistence type="inferred from homology"/>
<dbReference type="PANTHER" id="PTHR10353">
    <property type="entry name" value="GLYCOSYL HYDROLASE"/>
    <property type="match status" value="1"/>
</dbReference>
<keyword evidence="4" id="KW-0326">Glycosidase</keyword>
<dbReference type="PRINTS" id="PR00131">
    <property type="entry name" value="GLHYDRLASE1"/>
</dbReference>
<feature type="signal peptide" evidence="7">
    <location>
        <begin position="1"/>
        <end position="17"/>
    </location>
</feature>
<evidence type="ECO:0000256" key="3">
    <source>
        <dbReference type="ARBA" id="ARBA00022801"/>
    </source>
</evidence>
<dbReference type="PANTHER" id="PTHR10353:SF36">
    <property type="entry name" value="LP05116P"/>
    <property type="match status" value="1"/>
</dbReference>
<feature type="active site" description="Nucleophile" evidence="5">
    <location>
        <position position="428"/>
    </location>
</feature>
<keyword evidence="7" id="KW-0732">Signal</keyword>